<comment type="caution">
    <text evidence="2">The sequence shown here is derived from an EMBL/GenBank/DDBJ whole genome shotgun (WGS) entry which is preliminary data.</text>
</comment>
<evidence type="ECO:0000256" key="1">
    <source>
        <dbReference type="SAM" id="MobiDB-lite"/>
    </source>
</evidence>
<dbReference type="RefSeq" id="WP_376979202.1">
    <property type="nucleotide sequence ID" value="NZ_JBHLSV010000005.1"/>
</dbReference>
<dbReference type="EMBL" id="JBHLSV010000005">
    <property type="protein sequence ID" value="MFC0673551.1"/>
    <property type="molecule type" value="Genomic_DNA"/>
</dbReference>
<feature type="region of interest" description="Disordered" evidence="1">
    <location>
        <begin position="67"/>
        <end position="86"/>
    </location>
</feature>
<accession>A0ABV6R988</accession>
<feature type="region of interest" description="Disordered" evidence="1">
    <location>
        <begin position="1"/>
        <end position="46"/>
    </location>
</feature>
<protein>
    <submittedName>
        <fullName evidence="2">Uncharacterized protein</fullName>
    </submittedName>
</protein>
<feature type="compositionally biased region" description="Basic and acidic residues" evidence="1">
    <location>
        <begin position="1"/>
        <end position="12"/>
    </location>
</feature>
<feature type="compositionally biased region" description="Basic and acidic residues" evidence="1">
    <location>
        <begin position="34"/>
        <end position="45"/>
    </location>
</feature>
<evidence type="ECO:0000313" key="2">
    <source>
        <dbReference type="EMBL" id="MFC0673551.1"/>
    </source>
</evidence>
<dbReference type="Proteomes" id="UP001589793">
    <property type="component" value="Unassembled WGS sequence"/>
</dbReference>
<proteinExistence type="predicted"/>
<sequence length="86" mass="9457">MATRRAADRDPELDATPAPPDPAPDPLKSGRPGDYVRVRHPDTGDHYTTTRMLASIQGATLLPGHEAVDRLGHPLPRKRNISKETR</sequence>
<name>A0ABV6R988_9MICO</name>
<evidence type="ECO:0000313" key="3">
    <source>
        <dbReference type="Proteomes" id="UP001589793"/>
    </source>
</evidence>
<gene>
    <name evidence="2" type="ORF">ACFFF6_06235</name>
</gene>
<keyword evidence="3" id="KW-1185">Reference proteome</keyword>
<organism evidence="2 3">
    <name type="scientific">Brachybacterium hainanense</name>
    <dbReference type="NCBI Taxonomy" id="1541174"/>
    <lineage>
        <taxon>Bacteria</taxon>
        <taxon>Bacillati</taxon>
        <taxon>Actinomycetota</taxon>
        <taxon>Actinomycetes</taxon>
        <taxon>Micrococcales</taxon>
        <taxon>Dermabacteraceae</taxon>
        <taxon>Brachybacterium</taxon>
    </lineage>
</organism>
<reference evidence="2 3" key="1">
    <citation type="submission" date="2024-09" db="EMBL/GenBank/DDBJ databases">
        <authorList>
            <person name="Sun Q."/>
            <person name="Mori K."/>
        </authorList>
    </citation>
    <scope>NUCLEOTIDE SEQUENCE [LARGE SCALE GENOMIC DNA]</scope>
    <source>
        <strain evidence="2 3">CICC 10874</strain>
    </source>
</reference>